<dbReference type="InterPro" id="IPR024774">
    <property type="entry name" value="PH_dom-Mcp5-type"/>
</dbReference>
<dbReference type="Proteomes" id="UP001304243">
    <property type="component" value="Unassembled WGS sequence"/>
</dbReference>
<organism evidence="3 4">
    <name type="scientific">Mucor velutinosus</name>
    <dbReference type="NCBI Taxonomy" id="708070"/>
    <lineage>
        <taxon>Eukaryota</taxon>
        <taxon>Fungi</taxon>
        <taxon>Fungi incertae sedis</taxon>
        <taxon>Mucoromycota</taxon>
        <taxon>Mucoromycotina</taxon>
        <taxon>Mucoromycetes</taxon>
        <taxon>Mucorales</taxon>
        <taxon>Mucorineae</taxon>
        <taxon>Mucoraceae</taxon>
        <taxon>Mucor</taxon>
    </lineage>
</organism>
<feature type="compositionally biased region" description="Polar residues" evidence="1">
    <location>
        <begin position="541"/>
        <end position="553"/>
    </location>
</feature>
<dbReference type="InterPro" id="IPR001849">
    <property type="entry name" value="PH_domain"/>
</dbReference>
<feature type="compositionally biased region" description="Polar residues" evidence="1">
    <location>
        <begin position="1857"/>
        <end position="1872"/>
    </location>
</feature>
<sequence length="1931" mass="207394">MSSPPPKQSLSSPTSGNTPQPVLPTPSSSTSVSLRQLNHNKQSQMRRELEQQLIEKQKQLQESNSGIGKNVLARQVSQLQDRLKEMDNNISHEELQPTSSVDRLRSLERDLSSYRSHPLSPGISSIRNKEKLLNQRSPTHTTTSVNSTGLDPLPSPTTSTLLPPAHGHDSTSMLPLPPPPTGSTPTKRRSKIPNTDRRNTDIEFATEIGQGLLLEVRKMQALLQEKEEKLRTLENQKADLERTAEAMAKQMRQREENEEKLKEETWNLELAKQELVVSVTDLQTNLTKANAEQNKLAKQVNELRTEIEQLRDREEKLTTTIDKMKQRHEQDMSSLRRHAAGIQREKSDQSKQIEALTSELAIAKAQSRIGKHASMEADAHLRRSDKEQTDSDQAKSTLAVRNDSSPSTSPPSSPKQSPTRNQAMEVETLKTSLAHAHRIISGLRSNLHKEKTEKFEFKKLLAESQETIEQLQNDPRMWVDAGPTRGAGGSSSNMSARVEDGQFGGRRSHKASTSSASKRRGKKTLDPRRSNSNKLSKSRNTGDNDSVYSYTSMSDNEDSELDSFDESDADAFNSNSNHKNGKSTSKKAAAIGFTPLSSELSQSQAQKPVAMDAQVNTDELDVLPPLATVIDTDTSTAPRSLSDELGMAMSRTPSTAAAAATKEPSITDSLKNVTGGIAAAIGMGALLDNDKKTGIEISTQTDEEPAKAITCEISTQTEQATLHDVTQAAFSLEPEDPAIAQAALAAAITESRKAALENAVDQQTQSEPEDPSIAEAALAAATAAAVLASRKQALESAVDQETQSKVEDPAIAEAAITAAIAASRQLAFESAVSQETQCDPAIQEAMVADALANARKTALDSAIDHETQSDPEDPSIAEAALAAATAAAVLNSRKQALESAVDQEIQCDPEDPFIAEAATASAIVASRQHALESAVSQETQCDPEDPSIQDALIANALAASRKSALESAIDQEIQCDPEDPAIAEAALAAATAAATAAAVLASRQEALASAVHQETQSETEDPSIAEAALAASNAAAIAASRKAALEAAISQETQSEAVPVVDHEIQCDPVVGTDCGVQSQVDSVDASIQSELVETKDSDVQYESIDTADASVQHEETDESRELAAAAIAASALAAKELAVQHHSIGTQSEDVPTSDESTQCEVAAVLDHETQYDVPAGIDHSTQSTLAETLECGVQSEAPLTVDADVPVQHDLADTKDAQVQYETPDVSSSKAILPVPLVLGGHGDQDKEALTVPAASTEEEDEEFFDASADSKPSSHNTIKNAAVFNNAVPASRAIKSDQPDSIADGQTHEEKDSHSLPFAAAAAAPAAIATSRSINTTDASPNKAPDASYDTASEPRHEIVPEKVFTKAETDALVASAVAMALANAAASQKREEPTTKILNVDDVEEEDSKRHTCDMSHNNNNSNTIAPNHDADSAVVSHSSGIVSRDDEEPISEEDYGNVVVHLPREEDTITSSPYQDKRQQQRELEELAILNRHDQAPRSVGNEFEHHASKPRSLELSMGPVMTYGKEPVDVANDAATGAVAGAVAGAIATGATLHHHHQQQQETDEEDIMDIPVRPANPPPAALLSRAALSPTFNERSMSPVSVPSSKGKAPYDSYSGLSSPTTNDDNQPSSSRLDLNKRGSVSVSSLSTTNTNEQLQSMASSQYDASGRGSTGAGTTDPNMINLITQTMIGDWMYKYTRKAVGGGLSENRHQRYFWIHPYTNTLYWSTAGPGGNGNGHEAKAKCALIENITAVPDYTSNANGLPNVSLLIQTSQRQLKLTAPTMEKHERWLESIQYLIARNANGSNAGLTLLNDASRRGPENSMNNRSVSSGTTGSLLNRPSFRRIHDIFQQPSVSTSAPSMATSTGDDHTDLDDEEDEVLEDVRMCCNGKHHVSKLEKDHTHRHQYRKRKNHHDKTRNTIPTVG</sequence>
<feature type="region of interest" description="Disordered" evidence="1">
    <location>
        <begin position="1407"/>
        <end position="1456"/>
    </location>
</feature>
<evidence type="ECO:0000256" key="1">
    <source>
        <dbReference type="SAM" id="MobiDB-lite"/>
    </source>
</evidence>
<feature type="domain" description="PH" evidence="2">
    <location>
        <begin position="1693"/>
        <end position="1805"/>
    </location>
</feature>
<feature type="compositionally biased region" description="Low complexity" evidence="1">
    <location>
        <begin position="530"/>
        <end position="539"/>
    </location>
</feature>
<feature type="region of interest" description="Disordered" evidence="1">
    <location>
        <begin position="471"/>
        <end position="586"/>
    </location>
</feature>
<dbReference type="SUPFAM" id="SSF50729">
    <property type="entry name" value="PH domain-like"/>
    <property type="match status" value="1"/>
</dbReference>
<protein>
    <recommendedName>
        <fullName evidence="2">PH domain-containing protein</fullName>
    </recommendedName>
</protein>
<comment type="caution">
    <text evidence="3">The sequence shown here is derived from an EMBL/GenBank/DDBJ whole genome shotgun (WGS) entry which is preliminary data.</text>
</comment>
<feature type="region of interest" description="Disordered" evidence="1">
    <location>
        <begin position="1820"/>
        <end position="1844"/>
    </location>
</feature>
<feature type="compositionally biased region" description="Low complexity" evidence="1">
    <location>
        <begin position="1647"/>
        <end position="1659"/>
    </location>
</feature>
<feature type="region of interest" description="Disordered" evidence="1">
    <location>
        <begin position="135"/>
        <end position="201"/>
    </location>
</feature>
<name>A0AAN7HLV0_9FUNG</name>
<dbReference type="GO" id="GO:0015631">
    <property type="term" value="F:tubulin binding"/>
    <property type="evidence" value="ECO:0007669"/>
    <property type="project" value="TreeGrafter"/>
</dbReference>
<keyword evidence="4" id="KW-1185">Reference proteome</keyword>
<evidence type="ECO:0000259" key="2">
    <source>
        <dbReference type="PROSITE" id="PS50003"/>
    </source>
</evidence>
<feature type="compositionally biased region" description="Basic and acidic residues" evidence="1">
    <location>
        <begin position="45"/>
        <end position="59"/>
    </location>
</feature>
<dbReference type="PANTHER" id="PTHR28190">
    <property type="entry name" value="NUCLEAR MIGRATION PROTEIN NUM1"/>
    <property type="match status" value="1"/>
</dbReference>
<feature type="compositionally biased region" description="Low complexity" evidence="1">
    <location>
        <begin position="147"/>
        <end position="174"/>
    </location>
</feature>
<proteinExistence type="predicted"/>
<feature type="region of interest" description="Disordered" evidence="1">
    <location>
        <begin position="1"/>
        <end position="73"/>
    </location>
</feature>
<feature type="compositionally biased region" description="Low complexity" evidence="1">
    <location>
        <begin position="25"/>
        <end position="34"/>
    </location>
</feature>
<feature type="compositionally biased region" description="Polar residues" evidence="1">
    <location>
        <begin position="135"/>
        <end position="146"/>
    </location>
</feature>
<feature type="compositionally biased region" description="Acidic residues" evidence="1">
    <location>
        <begin position="555"/>
        <end position="569"/>
    </location>
</feature>
<dbReference type="GO" id="GO:0005938">
    <property type="term" value="C:cell cortex"/>
    <property type="evidence" value="ECO:0007669"/>
    <property type="project" value="InterPro"/>
</dbReference>
<feature type="compositionally biased region" description="Low complexity" evidence="1">
    <location>
        <begin position="1672"/>
        <end position="1683"/>
    </location>
</feature>
<feature type="compositionally biased region" description="Polar residues" evidence="1">
    <location>
        <begin position="1828"/>
        <end position="1844"/>
    </location>
</feature>
<dbReference type="SMART" id="SM00233">
    <property type="entry name" value="PH"/>
    <property type="match status" value="1"/>
</dbReference>
<dbReference type="GO" id="GO:0005739">
    <property type="term" value="C:mitochondrion"/>
    <property type="evidence" value="ECO:0007669"/>
    <property type="project" value="TreeGrafter"/>
</dbReference>
<dbReference type="PROSITE" id="PS50003">
    <property type="entry name" value="PH_DOMAIN"/>
    <property type="match status" value="1"/>
</dbReference>
<dbReference type="RefSeq" id="XP_064680375.1">
    <property type="nucleotide sequence ID" value="XM_064824998.1"/>
</dbReference>
<gene>
    <name evidence="3" type="ORF">ATC70_005714</name>
</gene>
<accession>A0AAN7HLV0</accession>
<feature type="compositionally biased region" description="Basic residues" evidence="1">
    <location>
        <begin position="1908"/>
        <end position="1922"/>
    </location>
</feature>
<feature type="region of interest" description="Disordered" evidence="1">
    <location>
        <begin position="1901"/>
        <end position="1931"/>
    </location>
</feature>
<feature type="region of interest" description="Disordered" evidence="1">
    <location>
        <begin position="1857"/>
        <end position="1884"/>
    </location>
</feature>
<dbReference type="GO" id="GO:0005543">
    <property type="term" value="F:phospholipid binding"/>
    <property type="evidence" value="ECO:0007669"/>
    <property type="project" value="InterPro"/>
</dbReference>
<evidence type="ECO:0000313" key="4">
    <source>
        <dbReference type="Proteomes" id="UP001304243"/>
    </source>
</evidence>
<feature type="compositionally biased region" description="Polar residues" evidence="1">
    <location>
        <begin position="1419"/>
        <end position="1430"/>
    </location>
</feature>
<dbReference type="InterPro" id="IPR053005">
    <property type="entry name" value="Nuclear_Pos-Cytoskel_Interact"/>
</dbReference>
<feature type="region of interest" description="Disordered" evidence="1">
    <location>
        <begin position="1558"/>
        <end position="1588"/>
    </location>
</feature>
<feature type="compositionally biased region" description="Basic and acidic residues" evidence="1">
    <location>
        <begin position="373"/>
        <end position="393"/>
    </location>
</feature>
<dbReference type="GeneID" id="89949400"/>
<feature type="compositionally biased region" description="Polar residues" evidence="1">
    <location>
        <begin position="1660"/>
        <end position="1671"/>
    </location>
</feature>
<dbReference type="EMBL" id="JASEJX010000016">
    <property type="protein sequence ID" value="KAK4513709.1"/>
    <property type="molecule type" value="Genomic_DNA"/>
</dbReference>
<dbReference type="Pfam" id="PF12814">
    <property type="entry name" value="Mcp5_PH"/>
    <property type="match status" value="1"/>
</dbReference>
<dbReference type="GO" id="GO:0000226">
    <property type="term" value="P:microtubule cytoskeleton organization"/>
    <property type="evidence" value="ECO:0007669"/>
    <property type="project" value="TreeGrafter"/>
</dbReference>
<dbReference type="GO" id="GO:0032065">
    <property type="term" value="P:maintenance of protein location in cell cortex"/>
    <property type="evidence" value="ECO:0007669"/>
    <property type="project" value="InterPro"/>
</dbReference>
<feature type="region of interest" description="Disordered" evidence="1">
    <location>
        <begin position="1335"/>
        <end position="1358"/>
    </location>
</feature>
<feature type="compositionally biased region" description="Polar residues" evidence="1">
    <location>
        <begin position="1600"/>
        <end position="1611"/>
    </location>
</feature>
<feature type="region of interest" description="Disordered" evidence="1">
    <location>
        <begin position="1600"/>
        <end position="1685"/>
    </location>
</feature>
<feature type="region of interest" description="Disordered" evidence="1">
    <location>
        <begin position="324"/>
        <end position="353"/>
    </location>
</feature>
<feature type="region of interest" description="Disordered" evidence="1">
    <location>
        <begin position="368"/>
        <end position="423"/>
    </location>
</feature>
<feature type="compositionally biased region" description="Polar residues" evidence="1">
    <location>
        <begin position="1622"/>
        <end position="1640"/>
    </location>
</feature>
<reference evidence="3 4" key="1">
    <citation type="submission" date="2022-11" db="EMBL/GenBank/DDBJ databases">
        <title>Mucor velutinosus strain NIH1002 WGS.</title>
        <authorList>
            <person name="Subramanian P."/>
            <person name="Mullikin J.C."/>
            <person name="Segre J.A."/>
            <person name="Zelazny A.M."/>
        </authorList>
    </citation>
    <scope>NUCLEOTIDE SEQUENCE [LARGE SCALE GENOMIC DNA]</scope>
    <source>
        <strain evidence="3 4">NIH1002</strain>
    </source>
</reference>
<dbReference type="PANTHER" id="PTHR28190:SF1">
    <property type="entry name" value="NUCLEAR MIGRATION PROTEIN NUM1"/>
    <property type="match status" value="1"/>
</dbReference>
<evidence type="ECO:0000313" key="3">
    <source>
        <dbReference type="EMBL" id="KAK4513709.1"/>
    </source>
</evidence>